<accession>A0ABY5ZS20</accession>
<name>A0ABY5ZS20_9BURK</name>
<feature type="signal peptide" evidence="1">
    <location>
        <begin position="1"/>
        <end position="25"/>
    </location>
</feature>
<protein>
    <submittedName>
        <fullName evidence="2">DUF5329 domain-containing protein</fullName>
    </submittedName>
</protein>
<dbReference type="Pfam" id="PF17263">
    <property type="entry name" value="DUF5329"/>
    <property type="match status" value="1"/>
</dbReference>
<dbReference type="RefSeq" id="WP_260718273.1">
    <property type="nucleotide sequence ID" value="NZ_CP104377.1"/>
</dbReference>
<feature type="chain" id="PRO_5047390678" evidence="1">
    <location>
        <begin position="26"/>
        <end position="133"/>
    </location>
</feature>
<gene>
    <name evidence="2" type="ORF">N4T19_13555</name>
</gene>
<sequence>MPHRQNPWAQALAAACLLLSLAAGAQTGSSANTTTTTTEREIQSLFKALQQSGCEFARNDQWYSASEASAHLQRKYSYLQKRALAPTAEDFIARAASQSSMSGKPYLVRCPGQPETHSQRWFEAQLAKTRAAR</sequence>
<evidence type="ECO:0000313" key="3">
    <source>
        <dbReference type="Proteomes" id="UP001058290"/>
    </source>
</evidence>
<dbReference type="InterPro" id="IPR035242">
    <property type="entry name" value="DUF5329"/>
</dbReference>
<evidence type="ECO:0000256" key="1">
    <source>
        <dbReference type="SAM" id="SignalP"/>
    </source>
</evidence>
<evidence type="ECO:0000313" key="2">
    <source>
        <dbReference type="EMBL" id="UXC16763.1"/>
    </source>
</evidence>
<keyword evidence="3" id="KW-1185">Reference proteome</keyword>
<proteinExistence type="predicted"/>
<dbReference type="PROSITE" id="PS51257">
    <property type="entry name" value="PROKAR_LIPOPROTEIN"/>
    <property type="match status" value="1"/>
</dbReference>
<keyword evidence="1" id="KW-0732">Signal</keyword>
<dbReference type="Proteomes" id="UP001058290">
    <property type="component" value="Chromosome"/>
</dbReference>
<organism evidence="2 3">
    <name type="scientific">Comamonas squillarum</name>
    <dbReference type="NCBI Taxonomy" id="2977320"/>
    <lineage>
        <taxon>Bacteria</taxon>
        <taxon>Pseudomonadati</taxon>
        <taxon>Pseudomonadota</taxon>
        <taxon>Betaproteobacteria</taxon>
        <taxon>Burkholderiales</taxon>
        <taxon>Comamonadaceae</taxon>
        <taxon>Comamonas</taxon>
    </lineage>
</organism>
<reference evidence="2" key="1">
    <citation type="submission" date="2022-09" db="EMBL/GenBank/DDBJ databases">
        <title>Bacterial diversity in gut of crayfish and pufferfish.</title>
        <authorList>
            <person name="Huang Y."/>
        </authorList>
    </citation>
    <scope>NUCLEOTIDE SEQUENCE</scope>
    <source>
        <strain evidence="2">PR12</strain>
    </source>
</reference>
<dbReference type="EMBL" id="CP104377">
    <property type="protein sequence ID" value="UXC16763.1"/>
    <property type="molecule type" value="Genomic_DNA"/>
</dbReference>